<dbReference type="InterPro" id="IPR036279">
    <property type="entry name" value="5-3_exonuclease_C_sf"/>
</dbReference>
<dbReference type="Pfam" id="PF02739">
    <property type="entry name" value="5_3_exonuc_N"/>
    <property type="match status" value="1"/>
</dbReference>
<evidence type="ECO:0000259" key="4">
    <source>
        <dbReference type="SMART" id="SM00475"/>
    </source>
</evidence>
<dbReference type="STRING" id="1805034.AUJ59_00770"/>
<dbReference type="Pfam" id="PF01367">
    <property type="entry name" value="5_3_exonuc"/>
    <property type="match status" value="1"/>
</dbReference>
<proteinExistence type="predicted"/>
<dbReference type="EMBL" id="MNUI01000017">
    <property type="protein sequence ID" value="OIN89726.1"/>
    <property type="molecule type" value="Genomic_DNA"/>
</dbReference>
<dbReference type="Gene3D" id="3.40.50.1010">
    <property type="entry name" value="5'-nuclease"/>
    <property type="match status" value="1"/>
</dbReference>
<gene>
    <name evidence="5" type="ORF">AUJ59_00770</name>
</gene>
<dbReference type="SUPFAM" id="SSF47807">
    <property type="entry name" value="5' to 3' exonuclease, C-terminal subdomain"/>
    <property type="match status" value="1"/>
</dbReference>
<dbReference type="SUPFAM" id="SSF88723">
    <property type="entry name" value="PIN domain-like"/>
    <property type="match status" value="1"/>
</dbReference>
<dbReference type="PANTHER" id="PTHR42646">
    <property type="entry name" value="FLAP ENDONUCLEASE XNI"/>
    <property type="match status" value="1"/>
</dbReference>
<dbReference type="AlphaFoldDB" id="A0A1J4RUX1"/>
<dbReference type="Gene3D" id="1.10.150.20">
    <property type="entry name" value="5' to 3' exonuclease, C-terminal subdomain"/>
    <property type="match status" value="1"/>
</dbReference>
<evidence type="ECO:0000256" key="1">
    <source>
        <dbReference type="ARBA" id="ARBA00022722"/>
    </source>
</evidence>
<evidence type="ECO:0000313" key="6">
    <source>
        <dbReference type="Proteomes" id="UP000183144"/>
    </source>
</evidence>
<dbReference type="SMART" id="SM00279">
    <property type="entry name" value="HhH2"/>
    <property type="match status" value="1"/>
</dbReference>
<protein>
    <recommendedName>
        <fullName evidence="4">5'-3' exonuclease domain-containing protein</fullName>
    </recommendedName>
</protein>
<dbReference type="GO" id="GO:0033567">
    <property type="term" value="P:DNA replication, Okazaki fragment processing"/>
    <property type="evidence" value="ECO:0007669"/>
    <property type="project" value="InterPro"/>
</dbReference>
<dbReference type="InterPro" id="IPR038969">
    <property type="entry name" value="FEN"/>
</dbReference>
<dbReference type="InterPro" id="IPR002421">
    <property type="entry name" value="5-3_exonuclease"/>
</dbReference>
<dbReference type="SMART" id="SM00475">
    <property type="entry name" value="53EXOc"/>
    <property type="match status" value="1"/>
</dbReference>
<evidence type="ECO:0000313" key="5">
    <source>
        <dbReference type="EMBL" id="OIN89726.1"/>
    </source>
</evidence>
<accession>A0A1J4RUX1</accession>
<evidence type="ECO:0000256" key="3">
    <source>
        <dbReference type="ARBA" id="ARBA00023125"/>
    </source>
</evidence>
<dbReference type="CDD" id="cd09859">
    <property type="entry name" value="PIN_53EXO"/>
    <property type="match status" value="1"/>
</dbReference>
<feature type="domain" description="5'-3' exonuclease" evidence="4">
    <location>
        <begin position="2"/>
        <end position="265"/>
    </location>
</feature>
<comment type="caution">
    <text evidence="5">The sequence shown here is derived from an EMBL/GenBank/DDBJ whole genome shotgun (WGS) entry which is preliminary data.</text>
</comment>
<name>A0A1J4RUX1_9BACT</name>
<evidence type="ECO:0000256" key="2">
    <source>
        <dbReference type="ARBA" id="ARBA00022801"/>
    </source>
</evidence>
<keyword evidence="2" id="KW-0378">Hydrolase</keyword>
<dbReference type="Proteomes" id="UP000183144">
    <property type="component" value="Unassembled WGS sequence"/>
</dbReference>
<keyword evidence="3" id="KW-0238">DNA-binding</keyword>
<dbReference type="PANTHER" id="PTHR42646:SF2">
    <property type="entry name" value="5'-3' EXONUCLEASE FAMILY PROTEIN"/>
    <property type="match status" value="1"/>
</dbReference>
<dbReference type="InterPro" id="IPR008918">
    <property type="entry name" value="HhH2"/>
</dbReference>
<dbReference type="GO" id="GO:0008409">
    <property type="term" value="F:5'-3' exonuclease activity"/>
    <property type="evidence" value="ECO:0007669"/>
    <property type="project" value="InterPro"/>
</dbReference>
<dbReference type="GO" id="GO:0003677">
    <property type="term" value="F:DNA binding"/>
    <property type="evidence" value="ECO:0007669"/>
    <property type="project" value="UniProtKB-KW"/>
</dbReference>
<dbReference type="GO" id="GO:0017108">
    <property type="term" value="F:5'-flap endonuclease activity"/>
    <property type="evidence" value="ECO:0007669"/>
    <property type="project" value="InterPro"/>
</dbReference>
<keyword evidence="1" id="KW-0540">Nuclease</keyword>
<dbReference type="CDD" id="cd09898">
    <property type="entry name" value="H3TH_53EXO"/>
    <property type="match status" value="1"/>
</dbReference>
<dbReference type="FunFam" id="1.10.150.20:FF:000003">
    <property type="entry name" value="DNA polymerase I"/>
    <property type="match status" value="1"/>
</dbReference>
<dbReference type="InterPro" id="IPR020045">
    <property type="entry name" value="DNA_polI_H3TH"/>
</dbReference>
<dbReference type="InterPro" id="IPR020046">
    <property type="entry name" value="5-3_exonucl_a-hlix_arch_N"/>
</dbReference>
<dbReference type="InterPro" id="IPR029060">
    <property type="entry name" value="PIN-like_dom_sf"/>
</dbReference>
<organism evidence="5 6">
    <name type="scientific">Candidatus Beckwithbacteria bacterium CG1_02_47_37</name>
    <dbReference type="NCBI Taxonomy" id="1805034"/>
    <lineage>
        <taxon>Bacteria</taxon>
        <taxon>Candidatus Beckwithiibacteriota</taxon>
    </lineage>
</organism>
<reference evidence="5 6" key="1">
    <citation type="journal article" date="2016" name="Environ. Microbiol.">
        <title>Genomic resolution of a cold subsurface aquifer community provides metabolic insights for novel microbes adapted to high CO concentrations.</title>
        <authorList>
            <person name="Probst A.J."/>
            <person name="Castelle C.J."/>
            <person name="Singh A."/>
            <person name="Brown C.T."/>
            <person name="Anantharaman K."/>
            <person name="Sharon I."/>
            <person name="Hug L.A."/>
            <person name="Burstein D."/>
            <person name="Emerson J.B."/>
            <person name="Thomas B.C."/>
            <person name="Banfield J.F."/>
        </authorList>
    </citation>
    <scope>NUCLEOTIDE SEQUENCE [LARGE SCALE GENOMIC DNA]</scope>
    <source>
        <strain evidence="5">CG1_02_47_37</strain>
    </source>
</reference>
<sequence length="301" mass="33440">MQRLVLIDGHAMVFRAFYAFPTSLTTPKGELINAVYGFTSILLTIIKELHPEYLAVTFDLDKPTFRHQEFVGYKAQRPEVDVQLTDQLGRVREVVRSMNLPIFEVEGFEADDVIGTLAVQATRHSPGKLETVIVTGDKDALQLVNDGKVLVYVPARGKIPAKIYDEAVVEERLGVKPNQVTDLKALMGDSSDNIKGVAGIGPKTAAEMIKKFGRVEEVYKHLDQLSPAIAKKMTDGYEEAVRSKHLVTIVTDVPITLDLDACKVSDYDQKGAMKLFEELGFKSLIKKLPKEVRPNPQIGLF</sequence>